<dbReference type="Gene3D" id="1.20.120.140">
    <property type="entry name" value="Signal recognition particle SRP54, nucleotide-binding domain"/>
    <property type="match status" value="1"/>
</dbReference>
<dbReference type="CDD" id="cd18539">
    <property type="entry name" value="SRP_G"/>
    <property type="match status" value="1"/>
</dbReference>
<comment type="subcellular location">
    <subcellularLocation>
        <location evidence="9">Cytoplasm</location>
    </subcellularLocation>
    <text evidence="9">The SRP-RNC complex is targeted to the cytoplasmic membrane.</text>
</comment>
<evidence type="ECO:0000256" key="1">
    <source>
        <dbReference type="ARBA" id="ARBA00005450"/>
    </source>
</evidence>
<dbReference type="SMART" id="SM00963">
    <property type="entry name" value="SRP54_N"/>
    <property type="match status" value="1"/>
</dbReference>
<dbReference type="GO" id="GO:0006614">
    <property type="term" value="P:SRP-dependent cotranslational protein targeting to membrane"/>
    <property type="evidence" value="ECO:0007669"/>
    <property type="project" value="InterPro"/>
</dbReference>
<sequence>MLERLQDSFAKITKTLVGKAKITDKNIEDAIEEIKSALLEADVNLRVARRFINATAEEARGEKVLQAVDPGQQFVKIIYDKMVQLLGDERSELALRGPDVTSTILFLGLQGSGKTTNAAKLALHLKNQGRRVLLCAADLSRPAAVKQLEILGEQIGVPVFTGEHQDPIARSKAAVQEAKKHQYNVLIIDTAGRMQVDTDLMAEIEAISIAVNPDEKILVADAMLGQNAVDVAKSFDEAVGITGFILSKFDSDTRGGAALSLKSITGKPIKFIGTGEKVEALEIFHPERIASRILGMGDIVSLVEKAQETVDEEEAIRMQKKLFSSDFSLEDYLEQIRMVKKMGKAGELAKLLPGVSAKDIEEKLDEQQMVREEAIILSMTKKERKNLLIFNPSRRKRVAKGAGVNVVEVNRFINRFEKMKIQMKKVMKNKAYQAQLAKSLKG</sequence>
<evidence type="ECO:0000256" key="3">
    <source>
        <dbReference type="ARBA" id="ARBA00022801"/>
    </source>
</evidence>
<dbReference type="SMART" id="SM00962">
    <property type="entry name" value="SRP54"/>
    <property type="match status" value="1"/>
</dbReference>
<dbReference type="InterPro" id="IPR004780">
    <property type="entry name" value="SRP"/>
</dbReference>
<accession>A0A968GAK2</accession>
<comment type="domain">
    <text evidence="9">Composed of three domains: the N-terminal N domain, which is responsible for interactions with the ribosome, the central G domain, which binds GTP, and the C-terminal M domain, which binds the RNA and the signal sequence of the RNC.</text>
</comment>
<dbReference type="PROSITE" id="PS00300">
    <property type="entry name" value="SRP54"/>
    <property type="match status" value="1"/>
</dbReference>
<dbReference type="AlphaFoldDB" id="A0A968GAK2"/>
<keyword evidence="9" id="KW-0963">Cytoplasm</keyword>
<dbReference type="Gene3D" id="1.10.260.30">
    <property type="entry name" value="Signal recognition particle, SRP54 subunit, M-domain"/>
    <property type="match status" value="1"/>
</dbReference>
<keyword evidence="5 9" id="KW-0342">GTP-binding</keyword>
<dbReference type="InterPro" id="IPR027417">
    <property type="entry name" value="P-loop_NTPase"/>
</dbReference>
<comment type="similarity">
    <text evidence="1 9">Belongs to the GTP-binding SRP family. SRP54 subfamily.</text>
</comment>
<dbReference type="EC" id="3.6.5.4" evidence="9"/>
<dbReference type="RefSeq" id="WP_167700670.1">
    <property type="nucleotide sequence ID" value="NZ_CP118174.1"/>
</dbReference>
<evidence type="ECO:0000256" key="9">
    <source>
        <dbReference type="HAMAP-Rule" id="MF_00306"/>
    </source>
</evidence>
<comment type="subunit">
    <text evidence="9">Part of the signal recognition particle protein translocation system, which is composed of SRP and FtsY.</text>
</comment>
<evidence type="ECO:0000313" key="11">
    <source>
        <dbReference type="EMBL" id="NIZ41091.1"/>
    </source>
</evidence>
<dbReference type="InterPro" id="IPR004125">
    <property type="entry name" value="Signal_recog_particle_SRP54_M"/>
</dbReference>
<dbReference type="InterPro" id="IPR013822">
    <property type="entry name" value="Signal_recog_particl_SRP54_hlx"/>
</dbReference>
<dbReference type="Pfam" id="PF02881">
    <property type="entry name" value="SRP54_N"/>
    <property type="match status" value="1"/>
</dbReference>
<keyword evidence="4 9" id="KW-0694">RNA-binding</keyword>
<evidence type="ECO:0000259" key="10">
    <source>
        <dbReference type="PROSITE" id="PS00300"/>
    </source>
</evidence>
<evidence type="ECO:0000256" key="4">
    <source>
        <dbReference type="ARBA" id="ARBA00022884"/>
    </source>
</evidence>
<keyword evidence="2 9" id="KW-0547">Nucleotide-binding</keyword>
<dbReference type="Gene3D" id="3.40.50.300">
    <property type="entry name" value="P-loop containing nucleotide triphosphate hydrolases"/>
    <property type="match status" value="1"/>
</dbReference>
<name>A0A968GAK2_9SPIO</name>
<feature type="binding site" evidence="9">
    <location>
        <begin position="108"/>
        <end position="115"/>
    </location>
    <ligand>
        <name>GTP</name>
        <dbReference type="ChEBI" id="CHEBI:37565"/>
    </ligand>
</feature>
<feature type="binding site" evidence="9">
    <location>
        <begin position="247"/>
        <end position="250"/>
    </location>
    <ligand>
        <name>GTP</name>
        <dbReference type="ChEBI" id="CHEBI:37565"/>
    </ligand>
</feature>
<dbReference type="InterPro" id="IPR000897">
    <property type="entry name" value="SRP54_GTPase_dom"/>
</dbReference>
<keyword evidence="7 9" id="KW-0687">Ribonucleoprotein</keyword>
<evidence type="ECO:0000256" key="5">
    <source>
        <dbReference type="ARBA" id="ARBA00023134"/>
    </source>
</evidence>
<evidence type="ECO:0000313" key="12">
    <source>
        <dbReference type="Proteomes" id="UP000711995"/>
    </source>
</evidence>
<keyword evidence="12" id="KW-1185">Reference proteome</keyword>
<dbReference type="EMBL" id="JAATLJ010000001">
    <property type="protein sequence ID" value="NIZ41091.1"/>
    <property type="molecule type" value="Genomic_DNA"/>
</dbReference>
<dbReference type="GO" id="GO:0048500">
    <property type="term" value="C:signal recognition particle"/>
    <property type="evidence" value="ECO:0007669"/>
    <property type="project" value="UniProtKB-UniRule"/>
</dbReference>
<organism evidence="11 12">
    <name type="scientific">Entomospira entomophila</name>
    <dbReference type="NCBI Taxonomy" id="2719988"/>
    <lineage>
        <taxon>Bacteria</taxon>
        <taxon>Pseudomonadati</taxon>
        <taxon>Spirochaetota</taxon>
        <taxon>Spirochaetia</taxon>
        <taxon>Spirochaetales</taxon>
        <taxon>Spirochaetaceae</taxon>
        <taxon>Entomospira</taxon>
    </lineage>
</organism>
<dbReference type="InterPro" id="IPR042101">
    <property type="entry name" value="SRP54_N_sf"/>
</dbReference>
<protein>
    <recommendedName>
        <fullName evidence="9">Signal recognition particle protein</fullName>
        <ecNumber evidence="9">3.6.5.4</ecNumber>
    </recommendedName>
    <alternativeName>
        <fullName evidence="9">Fifty-four homolog</fullName>
    </alternativeName>
</protein>
<evidence type="ECO:0000256" key="8">
    <source>
        <dbReference type="ARBA" id="ARBA00048027"/>
    </source>
</evidence>
<keyword evidence="3 9" id="KW-0378">Hydrolase</keyword>
<dbReference type="GO" id="GO:0008312">
    <property type="term" value="F:7S RNA binding"/>
    <property type="evidence" value="ECO:0007669"/>
    <property type="project" value="InterPro"/>
</dbReference>
<keyword evidence="6 9" id="KW-0733">Signal recognition particle</keyword>
<dbReference type="InterPro" id="IPR022941">
    <property type="entry name" value="SRP54"/>
</dbReference>
<dbReference type="SUPFAM" id="SSF52540">
    <property type="entry name" value="P-loop containing nucleoside triphosphate hydrolases"/>
    <property type="match status" value="1"/>
</dbReference>
<dbReference type="InterPro" id="IPR003593">
    <property type="entry name" value="AAA+_ATPase"/>
</dbReference>
<dbReference type="NCBIfam" id="TIGR00959">
    <property type="entry name" value="ffh"/>
    <property type="match status" value="1"/>
</dbReference>
<dbReference type="SUPFAM" id="SSF47446">
    <property type="entry name" value="Signal peptide-binding domain"/>
    <property type="match status" value="1"/>
</dbReference>
<dbReference type="InterPro" id="IPR036891">
    <property type="entry name" value="Signal_recog_part_SRP54_M_sf"/>
</dbReference>
<comment type="function">
    <text evidence="9">Involved in targeting and insertion of nascent membrane proteins into the cytoplasmic membrane. Binds to the hydrophobic signal sequence of the ribosome-nascent chain (RNC) as it emerges from the ribosomes. The SRP-RNC complex is then targeted to the cytoplasmic membrane where it interacts with the SRP receptor FtsY.</text>
</comment>
<dbReference type="PANTHER" id="PTHR11564">
    <property type="entry name" value="SIGNAL RECOGNITION PARTICLE 54K PROTEIN SRP54"/>
    <property type="match status" value="1"/>
</dbReference>
<evidence type="ECO:0000256" key="7">
    <source>
        <dbReference type="ARBA" id="ARBA00023274"/>
    </source>
</evidence>
<feature type="domain" description="SRP54-type proteins GTP-binding" evidence="10">
    <location>
        <begin position="268"/>
        <end position="281"/>
    </location>
</feature>
<comment type="caution">
    <text evidence="11">The sequence shown here is derived from an EMBL/GenBank/DDBJ whole genome shotgun (WGS) entry which is preliminary data.</text>
</comment>
<dbReference type="SMART" id="SM00382">
    <property type="entry name" value="AAA"/>
    <property type="match status" value="1"/>
</dbReference>
<dbReference type="PANTHER" id="PTHR11564:SF5">
    <property type="entry name" value="SIGNAL RECOGNITION PARTICLE SUBUNIT SRP54"/>
    <property type="match status" value="1"/>
</dbReference>
<proteinExistence type="inferred from homology"/>
<dbReference type="Pfam" id="PF02978">
    <property type="entry name" value="SRP_SPB"/>
    <property type="match status" value="1"/>
</dbReference>
<comment type="catalytic activity">
    <reaction evidence="8 9">
        <text>GTP + H2O = GDP + phosphate + H(+)</text>
        <dbReference type="Rhea" id="RHEA:19669"/>
        <dbReference type="ChEBI" id="CHEBI:15377"/>
        <dbReference type="ChEBI" id="CHEBI:15378"/>
        <dbReference type="ChEBI" id="CHEBI:37565"/>
        <dbReference type="ChEBI" id="CHEBI:43474"/>
        <dbReference type="ChEBI" id="CHEBI:58189"/>
        <dbReference type="EC" id="3.6.5.4"/>
    </reaction>
</comment>
<dbReference type="HAMAP" id="MF_00306">
    <property type="entry name" value="SRP54"/>
    <property type="match status" value="1"/>
</dbReference>
<evidence type="ECO:0000256" key="6">
    <source>
        <dbReference type="ARBA" id="ARBA00023135"/>
    </source>
</evidence>
<dbReference type="GO" id="GO:0005525">
    <property type="term" value="F:GTP binding"/>
    <property type="evidence" value="ECO:0007669"/>
    <property type="project" value="UniProtKB-UniRule"/>
</dbReference>
<evidence type="ECO:0000256" key="2">
    <source>
        <dbReference type="ARBA" id="ARBA00022741"/>
    </source>
</evidence>
<dbReference type="Pfam" id="PF00448">
    <property type="entry name" value="SRP54"/>
    <property type="match status" value="1"/>
</dbReference>
<reference evidence="11 12" key="1">
    <citation type="submission" date="2020-03" db="EMBL/GenBank/DDBJ databases">
        <title>Spirochaetal bacteria isolated from arthropods constitute a novel genus Entomospira genus novum within the order Spirochaetales.</title>
        <authorList>
            <person name="Grana-Miraglia L."/>
            <person name="Sikutova S."/>
            <person name="Fingerle V."/>
            <person name="Sing A."/>
            <person name="Castillo-Ramirez S."/>
            <person name="Margos G."/>
            <person name="Rudolf I."/>
        </authorList>
    </citation>
    <scope>NUCLEOTIDE SEQUENCE [LARGE SCALE GENOMIC DNA]</scope>
    <source>
        <strain evidence="11 12">BR193</strain>
    </source>
</reference>
<feature type="binding site" evidence="9">
    <location>
        <begin position="189"/>
        <end position="193"/>
    </location>
    <ligand>
        <name>GTP</name>
        <dbReference type="ChEBI" id="CHEBI:37565"/>
    </ligand>
</feature>
<gene>
    <name evidence="9 11" type="primary">ffh</name>
    <name evidence="11" type="ORF">HCT14_06205</name>
</gene>
<dbReference type="GO" id="GO:0003924">
    <property type="term" value="F:GTPase activity"/>
    <property type="evidence" value="ECO:0007669"/>
    <property type="project" value="UniProtKB-UniRule"/>
</dbReference>
<dbReference type="Proteomes" id="UP000711995">
    <property type="component" value="Unassembled WGS sequence"/>
</dbReference>